<organism evidence="2">
    <name type="scientific">marine sediment metagenome</name>
    <dbReference type="NCBI Taxonomy" id="412755"/>
    <lineage>
        <taxon>unclassified sequences</taxon>
        <taxon>metagenomes</taxon>
        <taxon>ecological metagenomes</taxon>
    </lineage>
</organism>
<feature type="domain" description="Predicted 3'-5' exonuclease PolB-like" evidence="1">
    <location>
        <begin position="21"/>
        <end position="77"/>
    </location>
</feature>
<dbReference type="Gene3D" id="3.30.420.10">
    <property type="entry name" value="Ribonuclease H-like superfamily/Ribonuclease H"/>
    <property type="match status" value="1"/>
</dbReference>
<dbReference type="EMBL" id="BARW01006951">
    <property type="protein sequence ID" value="GAI82907.1"/>
    <property type="molecule type" value="Genomic_DNA"/>
</dbReference>
<dbReference type="InterPro" id="IPR019288">
    <property type="entry name" value="3'-5'_exonuclease_PolB-like"/>
</dbReference>
<dbReference type="InterPro" id="IPR012337">
    <property type="entry name" value="RNaseH-like_sf"/>
</dbReference>
<dbReference type="AlphaFoldDB" id="X1RQB3"/>
<sequence>MLDYERDKSVVYFQAPDADVKEFEEENITFKPMTEKDMLEHFWQGVAEYDEFISFNGRTFDVPFLMIRSAVYRIRPTKNLMSHRYIGSQWEGA</sequence>
<comment type="caution">
    <text evidence="2">The sequence shown here is derived from an EMBL/GenBank/DDBJ whole genome shotgun (WGS) entry which is preliminary data.</text>
</comment>
<protein>
    <recommendedName>
        <fullName evidence="1">Predicted 3'-5' exonuclease PolB-like domain-containing protein</fullName>
    </recommendedName>
</protein>
<accession>X1RQB3</accession>
<dbReference type="Pfam" id="PF10108">
    <property type="entry name" value="DNA_pol_B_exo2"/>
    <property type="match status" value="1"/>
</dbReference>
<dbReference type="SUPFAM" id="SSF53098">
    <property type="entry name" value="Ribonuclease H-like"/>
    <property type="match status" value="1"/>
</dbReference>
<reference evidence="2" key="1">
    <citation type="journal article" date="2014" name="Front. Microbiol.">
        <title>High frequency of phylogenetically diverse reductive dehalogenase-homologous genes in deep subseafloor sedimentary metagenomes.</title>
        <authorList>
            <person name="Kawai M."/>
            <person name="Futagami T."/>
            <person name="Toyoda A."/>
            <person name="Takaki Y."/>
            <person name="Nishi S."/>
            <person name="Hori S."/>
            <person name="Arai W."/>
            <person name="Tsubouchi T."/>
            <person name="Morono Y."/>
            <person name="Uchiyama I."/>
            <person name="Ito T."/>
            <person name="Fujiyama A."/>
            <person name="Inagaki F."/>
            <person name="Takami H."/>
        </authorList>
    </citation>
    <scope>NUCLEOTIDE SEQUENCE</scope>
    <source>
        <strain evidence="2">Expedition CK06-06</strain>
    </source>
</reference>
<dbReference type="InterPro" id="IPR036397">
    <property type="entry name" value="RNaseH_sf"/>
</dbReference>
<evidence type="ECO:0000259" key="1">
    <source>
        <dbReference type="Pfam" id="PF10108"/>
    </source>
</evidence>
<gene>
    <name evidence="2" type="ORF">S12H4_14571</name>
</gene>
<evidence type="ECO:0000313" key="2">
    <source>
        <dbReference type="EMBL" id="GAI82907.1"/>
    </source>
</evidence>
<proteinExistence type="predicted"/>
<dbReference type="GO" id="GO:0003676">
    <property type="term" value="F:nucleic acid binding"/>
    <property type="evidence" value="ECO:0007669"/>
    <property type="project" value="InterPro"/>
</dbReference>
<name>X1RQB3_9ZZZZ</name>